<name>A0ABP6RMJ7_9PSEU</name>
<keyword evidence="2" id="KW-1185">Reference proteome</keyword>
<organism evidence="1 2">
    <name type="scientific">Saccharopolyspora gregorii</name>
    <dbReference type="NCBI Taxonomy" id="33914"/>
    <lineage>
        <taxon>Bacteria</taxon>
        <taxon>Bacillati</taxon>
        <taxon>Actinomycetota</taxon>
        <taxon>Actinomycetes</taxon>
        <taxon>Pseudonocardiales</taxon>
        <taxon>Pseudonocardiaceae</taxon>
        <taxon>Saccharopolyspora</taxon>
    </lineage>
</organism>
<evidence type="ECO:0000313" key="1">
    <source>
        <dbReference type="EMBL" id="GAA3355534.1"/>
    </source>
</evidence>
<accession>A0ABP6RMJ7</accession>
<protein>
    <submittedName>
        <fullName evidence="1">Uncharacterized protein</fullName>
    </submittedName>
</protein>
<evidence type="ECO:0000313" key="2">
    <source>
        <dbReference type="Proteomes" id="UP001500483"/>
    </source>
</evidence>
<reference evidence="2" key="1">
    <citation type="journal article" date="2019" name="Int. J. Syst. Evol. Microbiol.">
        <title>The Global Catalogue of Microorganisms (GCM) 10K type strain sequencing project: providing services to taxonomists for standard genome sequencing and annotation.</title>
        <authorList>
            <consortium name="The Broad Institute Genomics Platform"/>
            <consortium name="The Broad Institute Genome Sequencing Center for Infectious Disease"/>
            <person name="Wu L."/>
            <person name="Ma J."/>
        </authorList>
    </citation>
    <scope>NUCLEOTIDE SEQUENCE [LARGE SCALE GENOMIC DNA]</scope>
    <source>
        <strain evidence="2">JCM 9687</strain>
    </source>
</reference>
<dbReference type="EMBL" id="BAAAYK010000038">
    <property type="protein sequence ID" value="GAA3355534.1"/>
    <property type="molecule type" value="Genomic_DNA"/>
</dbReference>
<dbReference type="RefSeq" id="WP_344925285.1">
    <property type="nucleotide sequence ID" value="NZ_BAAAYK010000038.1"/>
</dbReference>
<comment type="caution">
    <text evidence="1">The sequence shown here is derived from an EMBL/GenBank/DDBJ whole genome shotgun (WGS) entry which is preliminary data.</text>
</comment>
<dbReference type="Proteomes" id="UP001500483">
    <property type="component" value="Unassembled WGS sequence"/>
</dbReference>
<proteinExistence type="predicted"/>
<sequence length="347" mass="38473">MTAEAGAAMNENGFLVREVDVFGPVDGDPAKTDFQPAVATWSRTSDGQVGLELSGPFGAHHAVEPNLFKALMLVRAELQELKWQVVVNAARRDAWGPTEEHPCAVDEVRIYPDLAGPPTTEPLDALGPPTELGGRGMLVTEQILWREEWAGLTRPGKMNWTEFDRSMREMSATRKQEAAEAAVPELPHSEPIFLAGPSPEDPTKQALQEGIAEWGRRAEGGVHLRVRAPGVQFDDHGADLLAALQNLRMESWRRRWEVLVNGSLRGAWHGTEQHPCGIAHVRFYPTLTDPPLPEQVDVLGTPPGDLRKAHWASVSQQTWWYHDWAGTTPPAWCQVKRKPRTEGQQPS</sequence>
<gene>
    <name evidence="1" type="ORF">GCM10020366_16050</name>
</gene>